<dbReference type="SFLD" id="SFLDS00029">
    <property type="entry name" value="Radical_SAM"/>
    <property type="match status" value="1"/>
</dbReference>
<dbReference type="RefSeq" id="WP_027296424.1">
    <property type="nucleotide sequence ID" value="NZ_CABMJZ010000098.1"/>
</dbReference>
<dbReference type="Gene3D" id="3.20.20.70">
    <property type="entry name" value="Aldolase class I"/>
    <property type="match status" value="1"/>
</dbReference>
<sequence>MNYFSMLIKPASSLCNMRCRYCFYYDVASHRETASYGIMAADTVDCLLAKTFAGVKSPASISFTFQGGEPTMAGLSYFTYFTEQAEKLAPTGVKISYSIQTNGIVIDENWCRMFVKYHFLVGLSLDGPREIHDYQRLGSNRKGTYDQVNHTLKLFRKYGVDFNILSVITKQTAKKPQTLFQFYLKQDFKFVQLIPCLRPLDSDLTAPHDLDPKGYAEFMKRFFLLWYEELKKGRYVSVRQFDNLVWMLRGRPAEQCGLMGFCTPQFVLESDGSVYPCDFYVLDEYKSGNILTDNLEQIKSSPATRKFLEYNTEISSLCETCKVKSLCGCGCKRYRPFYNQIKDYCPYQDFLYEAYPKLYEIAQTM</sequence>
<dbReference type="GO" id="GO:0046872">
    <property type="term" value="F:metal ion binding"/>
    <property type="evidence" value="ECO:0007669"/>
    <property type="project" value="UniProtKB-KW"/>
</dbReference>
<keyword evidence="5" id="KW-0411">Iron-sulfur</keyword>
<dbReference type="NCBIfam" id="TIGR04085">
    <property type="entry name" value="rSAM_more_4Fe4S"/>
    <property type="match status" value="1"/>
</dbReference>
<dbReference type="SFLD" id="SFLDG01386">
    <property type="entry name" value="main_SPASM_domain-containing"/>
    <property type="match status" value="1"/>
</dbReference>
<evidence type="ECO:0000313" key="9">
    <source>
        <dbReference type="Proteomes" id="UP000306509"/>
    </source>
</evidence>
<evidence type="ECO:0000256" key="5">
    <source>
        <dbReference type="ARBA" id="ARBA00023014"/>
    </source>
</evidence>
<comment type="caution">
    <text evidence="8">The sequence shown here is derived from an EMBL/GenBank/DDBJ whole genome shotgun (WGS) entry which is preliminary data.</text>
</comment>
<comment type="cofactor">
    <cofactor evidence="1">
        <name>[4Fe-4S] cluster</name>
        <dbReference type="ChEBI" id="CHEBI:49883"/>
    </cofactor>
</comment>
<dbReference type="PANTHER" id="PTHR43273">
    <property type="entry name" value="ANAEROBIC SULFATASE-MATURATING ENZYME HOMOLOG ASLB-RELATED"/>
    <property type="match status" value="1"/>
</dbReference>
<dbReference type="InterPro" id="IPR058240">
    <property type="entry name" value="rSAM_sf"/>
</dbReference>
<name>A0A4U8Q362_9FIRM</name>
<dbReference type="EC" id="1.8.98.-" evidence="8"/>
<dbReference type="InterPro" id="IPR023867">
    <property type="entry name" value="Sulphatase_maturase_rSAM"/>
</dbReference>
<evidence type="ECO:0000256" key="3">
    <source>
        <dbReference type="ARBA" id="ARBA00022723"/>
    </source>
</evidence>
<dbReference type="CDD" id="cd01335">
    <property type="entry name" value="Radical_SAM"/>
    <property type="match status" value="1"/>
</dbReference>
<dbReference type="SFLD" id="SFLDF00289">
    <property type="entry name" value="anaerobic_Cys-type_sulfatase-m"/>
    <property type="match status" value="1"/>
</dbReference>
<dbReference type="SUPFAM" id="SSF102114">
    <property type="entry name" value="Radical SAM enzymes"/>
    <property type="match status" value="1"/>
</dbReference>
<dbReference type="STRING" id="180332.GCA_000797495_01816"/>
<proteinExistence type="inferred from homology"/>
<dbReference type="InterPro" id="IPR013785">
    <property type="entry name" value="Aldolase_TIM"/>
</dbReference>
<keyword evidence="9" id="KW-1185">Reference proteome</keyword>
<evidence type="ECO:0000313" key="8">
    <source>
        <dbReference type="EMBL" id="TLC99199.1"/>
    </source>
</evidence>
<dbReference type="GO" id="GO:0051536">
    <property type="term" value="F:iron-sulfur cluster binding"/>
    <property type="evidence" value="ECO:0007669"/>
    <property type="project" value="UniProtKB-KW"/>
</dbReference>
<dbReference type="InterPro" id="IPR023885">
    <property type="entry name" value="4Fe4S-binding_SPASM_dom"/>
</dbReference>
<dbReference type="AlphaFoldDB" id="A0A4U8Q362"/>
<dbReference type="Pfam" id="PF13186">
    <property type="entry name" value="SPASM"/>
    <property type="match status" value="1"/>
</dbReference>
<dbReference type="GO" id="GO:0016491">
    <property type="term" value="F:oxidoreductase activity"/>
    <property type="evidence" value="ECO:0007669"/>
    <property type="project" value="UniProtKB-KW"/>
</dbReference>
<gene>
    <name evidence="8" type="ORF">DSM106044_03977</name>
</gene>
<dbReference type="SFLD" id="SFLDG01067">
    <property type="entry name" value="SPASM/twitch_domain_containing"/>
    <property type="match status" value="1"/>
</dbReference>
<keyword evidence="3" id="KW-0479">Metal-binding</keyword>
<reference evidence="8 9" key="1">
    <citation type="journal article" date="2019" name="Anaerobe">
        <title>Detection of Robinsoniella peoriensis in multiple bone samples of a trauma patient.</title>
        <authorList>
            <person name="Schrottner P."/>
            <person name="Hartwich K."/>
            <person name="Bunk B."/>
            <person name="Schober I."/>
            <person name="Helbig S."/>
            <person name="Rudolph W.W."/>
            <person name="Gunzer F."/>
        </authorList>
    </citation>
    <scope>NUCLEOTIDE SEQUENCE [LARGE SCALE GENOMIC DNA]</scope>
    <source>
        <strain evidence="8 9">DSM 106044</strain>
    </source>
</reference>
<accession>A0A4U8Q362</accession>
<dbReference type="InterPro" id="IPR034485">
    <property type="entry name" value="Anaerobic_Cys-type_sulfatase-m"/>
</dbReference>
<evidence type="ECO:0000259" key="7">
    <source>
        <dbReference type="PROSITE" id="PS51918"/>
    </source>
</evidence>
<dbReference type="SFLD" id="SFLDG01384">
    <property type="entry name" value="thioether_bond_formation_requi"/>
    <property type="match status" value="1"/>
</dbReference>
<protein>
    <submittedName>
        <fullName evidence="8">Anaerobic sulfatase-maturating enzyme</fullName>
        <ecNumber evidence="8">1.8.98.-</ecNumber>
    </submittedName>
</protein>
<dbReference type="PROSITE" id="PS51918">
    <property type="entry name" value="RADICAL_SAM"/>
    <property type="match status" value="1"/>
</dbReference>
<dbReference type="OrthoDB" id="9808591at2"/>
<comment type="similarity">
    <text evidence="6">Belongs to the radical SAM superfamily. Anaerobic sulfatase-maturating enzyme family.</text>
</comment>
<dbReference type="Proteomes" id="UP000306509">
    <property type="component" value="Unassembled WGS sequence"/>
</dbReference>
<organism evidence="8 9">
    <name type="scientific">Robinsoniella peoriensis</name>
    <dbReference type="NCBI Taxonomy" id="180332"/>
    <lineage>
        <taxon>Bacteria</taxon>
        <taxon>Bacillati</taxon>
        <taxon>Bacillota</taxon>
        <taxon>Clostridia</taxon>
        <taxon>Lachnospirales</taxon>
        <taxon>Lachnospiraceae</taxon>
        <taxon>Robinsoniella</taxon>
    </lineage>
</organism>
<keyword evidence="2" id="KW-0949">S-adenosyl-L-methionine</keyword>
<dbReference type="InterPro" id="IPR007197">
    <property type="entry name" value="rSAM"/>
</dbReference>
<evidence type="ECO:0000256" key="2">
    <source>
        <dbReference type="ARBA" id="ARBA00022691"/>
    </source>
</evidence>
<dbReference type="Pfam" id="PF04055">
    <property type="entry name" value="Radical_SAM"/>
    <property type="match status" value="1"/>
</dbReference>
<dbReference type="SFLD" id="SFLDG01072">
    <property type="entry name" value="dehydrogenase_like"/>
    <property type="match status" value="1"/>
</dbReference>
<keyword evidence="4" id="KW-0408">Iron</keyword>
<feature type="domain" description="Radical SAM core" evidence="7">
    <location>
        <begin position="1"/>
        <end position="234"/>
    </location>
</feature>
<evidence type="ECO:0000256" key="4">
    <source>
        <dbReference type="ARBA" id="ARBA00023004"/>
    </source>
</evidence>
<evidence type="ECO:0000256" key="6">
    <source>
        <dbReference type="ARBA" id="ARBA00023601"/>
    </source>
</evidence>
<dbReference type="PANTHER" id="PTHR43273:SF3">
    <property type="entry name" value="ANAEROBIC SULFATASE-MATURATING ENZYME HOMOLOG ASLB-RELATED"/>
    <property type="match status" value="1"/>
</dbReference>
<keyword evidence="8" id="KW-0560">Oxidoreductase</keyword>
<dbReference type="EMBL" id="QGQD01000074">
    <property type="protein sequence ID" value="TLC99199.1"/>
    <property type="molecule type" value="Genomic_DNA"/>
</dbReference>
<evidence type="ECO:0000256" key="1">
    <source>
        <dbReference type="ARBA" id="ARBA00001966"/>
    </source>
</evidence>